<feature type="transmembrane region" description="Helical" evidence="1">
    <location>
        <begin position="12"/>
        <end position="29"/>
    </location>
</feature>
<keyword evidence="1" id="KW-0812">Transmembrane</keyword>
<reference evidence="2" key="1">
    <citation type="submission" date="2019-08" db="EMBL/GenBank/DDBJ databases">
        <authorList>
            <person name="Kucharzyk K."/>
            <person name="Murdoch R.W."/>
            <person name="Higgins S."/>
            <person name="Loffler F."/>
        </authorList>
    </citation>
    <scope>NUCLEOTIDE SEQUENCE</scope>
</reference>
<keyword evidence="1" id="KW-1133">Transmembrane helix</keyword>
<protein>
    <submittedName>
        <fullName evidence="2">Uncharacterized protein</fullName>
    </submittedName>
</protein>
<accession>A0A645GG79</accession>
<dbReference type="EMBL" id="VSSQ01071227">
    <property type="protein sequence ID" value="MPN22884.1"/>
    <property type="molecule type" value="Genomic_DNA"/>
</dbReference>
<evidence type="ECO:0000313" key="2">
    <source>
        <dbReference type="EMBL" id="MPN22884.1"/>
    </source>
</evidence>
<name>A0A645GG79_9ZZZZ</name>
<proteinExistence type="predicted"/>
<gene>
    <name evidence="2" type="ORF">SDC9_170269</name>
</gene>
<feature type="transmembrane region" description="Helical" evidence="1">
    <location>
        <begin position="82"/>
        <end position="103"/>
    </location>
</feature>
<organism evidence="2">
    <name type="scientific">bioreactor metagenome</name>
    <dbReference type="NCBI Taxonomy" id="1076179"/>
    <lineage>
        <taxon>unclassified sequences</taxon>
        <taxon>metagenomes</taxon>
        <taxon>ecological metagenomes</taxon>
    </lineage>
</organism>
<dbReference type="AlphaFoldDB" id="A0A645GG79"/>
<evidence type="ECO:0000256" key="1">
    <source>
        <dbReference type="SAM" id="Phobius"/>
    </source>
</evidence>
<keyword evidence="1" id="KW-0472">Membrane</keyword>
<sequence length="114" mass="11891">MAITGSNIPSIMQQVISAPLMYFSIMTSLSNFKASATASSISFSSFAIAVATLEPPLLGLTTTGYPMASTLARSSLSALFNINQSAVLTPTVLSILLVMLLSIHTPLAKGLQPE</sequence>
<comment type="caution">
    <text evidence="2">The sequence shown here is derived from an EMBL/GenBank/DDBJ whole genome shotgun (WGS) entry which is preliminary data.</text>
</comment>
<feature type="transmembrane region" description="Helical" evidence="1">
    <location>
        <begin position="41"/>
        <end position="62"/>
    </location>
</feature>